<dbReference type="EMBL" id="BAAAHE010000032">
    <property type="protein sequence ID" value="GAA0628461.1"/>
    <property type="molecule type" value="Genomic_DNA"/>
</dbReference>
<comment type="caution">
    <text evidence="1">The sequence shown here is derived from an EMBL/GenBank/DDBJ whole genome shotgun (WGS) entry which is preliminary data.</text>
</comment>
<organism evidence="1 2">
    <name type="scientific">Sporichthya brevicatena</name>
    <dbReference type="NCBI Taxonomy" id="171442"/>
    <lineage>
        <taxon>Bacteria</taxon>
        <taxon>Bacillati</taxon>
        <taxon>Actinomycetota</taxon>
        <taxon>Actinomycetes</taxon>
        <taxon>Sporichthyales</taxon>
        <taxon>Sporichthyaceae</taxon>
        <taxon>Sporichthya</taxon>
    </lineage>
</organism>
<evidence type="ECO:0000313" key="1">
    <source>
        <dbReference type="EMBL" id="GAA0628461.1"/>
    </source>
</evidence>
<sequence>MIGPGGVFTVNTKHHPDGQIWLAGDRLLVNGRARPYIRNARHEAGRAAKLLEAAGGRPVAVTGLIVFVGTDSVSVRDVPSDVWVVSQRKLVPFLAAGPVLLEPAEVARVFALARRSDTWQ</sequence>
<reference evidence="2" key="1">
    <citation type="journal article" date="2019" name="Int. J. Syst. Evol. Microbiol.">
        <title>The Global Catalogue of Microorganisms (GCM) 10K type strain sequencing project: providing services to taxonomists for standard genome sequencing and annotation.</title>
        <authorList>
            <consortium name="The Broad Institute Genomics Platform"/>
            <consortium name="The Broad Institute Genome Sequencing Center for Infectious Disease"/>
            <person name="Wu L."/>
            <person name="Ma J."/>
        </authorList>
    </citation>
    <scope>NUCLEOTIDE SEQUENCE [LARGE SCALE GENOMIC DNA]</scope>
    <source>
        <strain evidence="2">JCM 10671</strain>
    </source>
</reference>
<evidence type="ECO:0008006" key="3">
    <source>
        <dbReference type="Google" id="ProtNLM"/>
    </source>
</evidence>
<gene>
    <name evidence="1" type="ORF">GCM10009547_35130</name>
</gene>
<name>A0ABP3SAW1_9ACTN</name>
<dbReference type="Proteomes" id="UP001500957">
    <property type="component" value="Unassembled WGS sequence"/>
</dbReference>
<keyword evidence="2" id="KW-1185">Reference proteome</keyword>
<evidence type="ECO:0000313" key="2">
    <source>
        <dbReference type="Proteomes" id="UP001500957"/>
    </source>
</evidence>
<protein>
    <recommendedName>
        <fullName evidence="3">NERD domain-containing protein</fullName>
    </recommendedName>
</protein>
<proteinExistence type="predicted"/>
<accession>A0ABP3SAW1</accession>